<dbReference type="InterPro" id="IPR001387">
    <property type="entry name" value="Cro/C1-type_HTH"/>
</dbReference>
<gene>
    <name evidence="5" type="ORF">LF296_07440</name>
</gene>
<dbReference type="Gene3D" id="2.10.109.10">
    <property type="entry name" value="Umud Fragment, subunit A"/>
    <property type="match status" value="1"/>
</dbReference>
<evidence type="ECO:0000259" key="4">
    <source>
        <dbReference type="PROSITE" id="PS50943"/>
    </source>
</evidence>
<sequence length="225" mass="25360">MLKDRLKEARKRAKKSQKDVVAAVGITQSALSQLETGLVSSSSHLPSIAKFLGVDAYWLQTGEGQAELDPTQPEHSINISPVQAKMAPVLSWVQAGIFTNVQAVDMTQVEEWLPLPDDCDECFYLKVQGLSNYPVFHEGDYILVDPTVQYSDMQSGDMIVVRKHEDATFKKLVIETDNSRYLQALNPEFKPNIIPLDEECIFVGEVVDSIRYIYQSKRRSKIKHS</sequence>
<dbReference type="KEGG" id="aviv:LF296_07440"/>
<keyword evidence="1" id="KW-0805">Transcription regulation</keyword>
<dbReference type="InterPro" id="IPR015927">
    <property type="entry name" value="Peptidase_S24_S26A/B/C"/>
</dbReference>
<organism evidence="5 6">
    <name type="scientific">Acinetobacter vivianii</name>
    <dbReference type="NCBI Taxonomy" id="1776742"/>
    <lineage>
        <taxon>Bacteria</taxon>
        <taxon>Pseudomonadati</taxon>
        <taxon>Pseudomonadota</taxon>
        <taxon>Gammaproteobacteria</taxon>
        <taxon>Moraxellales</taxon>
        <taxon>Moraxellaceae</taxon>
        <taxon>Acinetobacter</taxon>
    </lineage>
</organism>
<dbReference type="SUPFAM" id="SSF47413">
    <property type="entry name" value="lambda repressor-like DNA-binding domains"/>
    <property type="match status" value="1"/>
</dbReference>
<dbReference type="InterPro" id="IPR010982">
    <property type="entry name" value="Lambda_DNA-bd_dom_sf"/>
</dbReference>
<proteinExistence type="predicted"/>
<accession>A0AAJ6P6G2</accession>
<evidence type="ECO:0000313" key="5">
    <source>
        <dbReference type="EMBL" id="WDZ52598.1"/>
    </source>
</evidence>
<evidence type="ECO:0000256" key="1">
    <source>
        <dbReference type="ARBA" id="ARBA00023015"/>
    </source>
</evidence>
<dbReference type="PROSITE" id="PS50943">
    <property type="entry name" value="HTH_CROC1"/>
    <property type="match status" value="1"/>
</dbReference>
<dbReference type="InterPro" id="IPR036286">
    <property type="entry name" value="LexA/Signal_pep-like_sf"/>
</dbReference>
<reference evidence="5" key="1">
    <citation type="journal article" date="2022" name="Front Environ Sci">
        <title>Complete genome sequence analysis of a novel alkane-degrading bacterial strain, Acinetobacter vivianii KJ-1, and its diesel degradation ability.</title>
        <authorList>
            <person name="Zhang Y."/>
            <person name="Song F."/>
            <person name="Wang J."/>
            <person name="Zhao Q."/>
            <person name="Zheng L."/>
            <person name="Wang Z."/>
            <person name="Zhang X."/>
            <person name="Gao Y."/>
            <person name="Chen G."/>
            <person name="Huang Y."/>
        </authorList>
    </citation>
    <scope>NUCLEOTIDE SEQUENCE</scope>
    <source>
        <strain evidence="5">KJ-1</strain>
    </source>
</reference>
<dbReference type="InterPro" id="IPR039418">
    <property type="entry name" value="LexA-like"/>
</dbReference>
<dbReference type="Gene3D" id="1.10.260.40">
    <property type="entry name" value="lambda repressor-like DNA-binding domains"/>
    <property type="match status" value="1"/>
</dbReference>
<dbReference type="Pfam" id="PF12844">
    <property type="entry name" value="HTH_19"/>
    <property type="match status" value="1"/>
</dbReference>
<evidence type="ECO:0000256" key="2">
    <source>
        <dbReference type="ARBA" id="ARBA00023125"/>
    </source>
</evidence>
<dbReference type="Proteomes" id="UP001199528">
    <property type="component" value="Chromosome"/>
</dbReference>
<dbReference type="SMART" id="SM00530">
    <property type="entry name" value="HTH_XRE"/>
    <property type="match status" value="1"/>
</dbReference>
<dbReference type="EMBL" id="CP085083">
    <property type="protein sequence ID" value="WDZ52598.1"/>
    <property type="molecule type" value="Genomic_DNA"/>
</dbReference>
<evidence type="ECO:0000313" key="6">
    <source>
        <dbReference type="Proteomes" id="UP001199528"/>
    </source>
</evidence>
<dbReference type="AlphaFoldDB" id="A0AAJ6P6G2"/>
<evidence type="ECO:0000256" key="3">
    <source>
        <dbReference type="ARBA" id="ARBA00023163"/>
    </source>
</evidence>
<keyword evidence="3" id="KW-0804">Transcription</keyword>
<dbReference type="PANTHER" id="PTHR40661:SF3">
    <property type="entry name" value="FELS-1 PROPHAGE TRANSCRIPTIONAL REGULATOR"/>
    <property type="match status" value="1"/>
</dbReference>
<reference evidence="5" key="2">
    <citation type="submission" date="2023-02" db="EMBL/GenBank/DDBJ databases">
        <authorList>
            <person name="Huang Y."/>
            <person name="Zhang Y."/>
            <person name="Zhang T."/>
            <person name="Wang J."/>
        </authorList>
    </citation>
    <scope>NUCLEOTIDE SEQUENCE</scope>
    <source>
        <strain evidence="5">KJ-1</strain>
    </source>
</reference>
<feature type="domain" description="HTH cro/C1-type" evidence="4">
    <location>
        <begin position="6"/>
        <end position="59"/>
    </location>
</feature>
<name>A0AAJ6P6G2_9GAMM</name>
<dbReference type="SUPFAM" id="SSF51306">
    <property type="entry name" value="LexA/Signal peptidase"/>
    <property type="match status" value="1"/>
</dbReference>
<keyword evidence="2" id="KW-0238">DNA-binding</keyword>
<dbReference type="CDD" id="cd06529">
    <property type="entry name" value="S24_LexA-like"/>
    <property type="match status" value="1"/>
</dbReference>
<protein>
    <submittedName>
        <fullName evidence="5">XRE family transcriptional regulator</fullName>
    </submittedName>
</protein>
<dbReference type="RefSeq" id="WP_123774518.1">
    <property type="nucleotide sequence ID" value="NZ_CP085083.1"/>
</dbReference>
<dbReference type="PANTHER" id="PTHR40661">
    <property type="match status" value="1"/>
</dbReference>
<dbReference type="Pfam" id="PF00717">
    <property type="entry name" value="Peptidase_S24"/>
    <property type="match status" value="1"/>
</dbReference>
<dbReference type="CDD" id="cd00093">
    <property type="entry name" value="HTH_XRE"/>
    <property type="match status" value="1"/>
</dbReference>
<dbReference type="GO" id="GO:0003677">
    <property type="term" value="F:DNA binding"/>
    <property type="evidence" value="ECO:0007669"/>
    <property type="project" value="UniProtKB-KW"/>
</dbReference>